<evidence type="ECO:0000256" key="1">
    <source>
        <dbReference type="SAM" id="SignalP"/>
    </source>
</evidence>
<keyword evidence="3" id="KW-1185">Reference proteome</keyword>
<dbReference type="Proteomes" id="UP000313359">
    <property type="component" value="Unassembled WGS sequence"/>
</dbReference>
<feature type="signal peptide" evidence="1">
    <location>
        <begin position="1"/>
        <end position="19"/>
    </location>
</feature>
<gene>
    <name evidence="2" type="ORF">L227DRAFT_545133</name>
</gene>
<evidence type="ECO:0000313" key="3">
    <source>
        <dbReference type="Proteomes" id="UP000313359"/>
    </source>
</evidence>
<name>A0A5C2SGW3_9APHY</name>
<dbReference type="OrthoDB" id="3199367at2759"/>
<feature type="chain" id="PRO_5022689501" evidence="1">
    <location>
        <begin position="20"/>
        <end position="131"/>
    </location>
</feature>
<keyword evidence="1" id="KW-0732">Signal</keyword>
<evidence type="ECO:0000313" key="2">
    <source>
        <dbReference type="EMBL" id="RPD62508.1"/>
    </source>
</evidence>
<dbReference type="EMBL" id="ML122259">
    <property type="protein sequence ID" value="RPD62508.1"/>
    <property type="molecule type" value="Genomic_DNA"/>
</dbReference>
<dbReference type="AlphaFoldDB" id="A0A5C2SGW3"/>
<accession>A0A5C2SGW3</accession>
<protein>
    <submittedName>
        <fullName evidence="2">Uncharacterized protein</fullName>
    </submittedName>
</protein>
<reference evidence="2" key="1">
    <citation type="journal article" date="2018" name="Genome Biol. Evol.">
        <title>Genomics and development of Lentinus tigrinus, a white-rot wood-decaying mushroom with dimorphic fruiting bodies.</title>
        <authorList>
            <person name="Wu B."/>
            <person name="Xu Z."/>
            <person name="Knudson A."/>
            <person name="Carlson A."/>
            <person name="Chen N."/>
            <person name="Kovaka S."/>
            <person name="LaButti K."/>
            <person name="Lipzen A."/>
            <person name="Pennachio C."/>
            <person name="Riley R."/>
            <person name="Schakwitz W."/>
            <person name="Umezawa K."/>
            <person name="Ohm R.A."/>
            <person name="Grigoriev I.V."/>
            <person name="Nagy L.G."/>
            <person name="Gibbons J."/>
            <person name="Hibbett D."/>
        </authorList>
    </citation>
    <scope>NUCLEOTIDE SEQUENCE [LARGE SCALE GENOMIC DNA]</scope>
    <source>
        <strain evidence="2">ALCF2SS1-6</strain>
    </source>
</reference>
<proteinExistence type="predicted"/>
<dbReference type="STRING" id="1328759.A0A5C2SGW3"/>
<sequence length="131" mass="13891">MFSTKLLIILCAVATAASAAAVRAADEVFRPAITAPHSGDKWTVGSVQAVTWDISSIPPANENQTGLVLLGYIEDGQLDEHLDIEHPLASNFPITAGAVNVTVPEVPNRDDYIVVLFGDSGNTSPKFMISQ</sequence>
<organism evidence="2 3">
    <name type="scientific">Lentinus tigrinus ALCF2SS1-6</name>
    <dbReference type="NCBI Taxonomy" id="1328759"/>
    <lineage>
        <taxon>Eukaryota</taxon>
        <taxon>Fungi</taxon>
        <taxon>Dikarya</taxon>
        <taxon>Basidiomycota</taxon>
        <taxon>Agaricomycotina</taxon>
        <taxon>Agaricomycetes</taxon>
        <taxon>Polyporales</taxon>
        <taxon>Polyporaceae</taxon>
        <taxon>Lentinus</taxon>
    </lineage>
</organism>